<gene>
    <name evidence="1" type="ORF">FUSO3_11485</name>
</gene>
<name>A0AB73BTI1_9FUSO</name>
<comment type="caution">
    <text evidence="1">The sequence shown here is derived from an EMBL/GenBank/DDBJ whole genome shotgun (WGS) entry which is preliminary data.</text>
</comment>
<accession>A0AB73BTI1</accession>
<dbReference type="AlphaFoldDB" id="A0AB73BTI1"/>
<dbReference type="RefSeq" id="WP_074517941.1">
    <property type="nucleotide sequence ID" value="NZ_JAAC01000210.1"/>
</dbReference>
<organism evidence="1 2">
    <name type="scientific">Fusobacterium necrophorum BL</name>
    <dbReference type="NCBI Taxonomy" id="1441732"/>
    <lineage>
        <taxon>Bacteria</taxon>
        <taxon>Fusobacteriati</taxon>
        <taxon>Fusobacteriota</taxon>
        <taxon>Fusobacteriia</taxon>
        <taxon>Fusobacteriales</taxon>
        <taxon>Fusobacteriaceae</taxon>
        <taxon>Fusobacterium</taxon>
    </lineage>
</organism>
<evidence type="ECO:0000313" key="1">
    <source>
        <dbReference type="EMBL" id="KDE60976.1"/>
    </source>
</evidence>
<proteinExistence type="predicted"/>
<protein>
    <submittedName>
        <fullName evidence="1">Uncharacterized protein</fullName>
    </submittedName>
</protein>
<dbReference type="EMBL" id="JAAC01000210">
    <property type="protein sequence ID" value="KDE60976.1"/>
    <property type="molecule type" value="Genomic_DNA"/>
</dbReference>
<sequence>MKAKRFKKIMDSEYNELFKQFFDFIKGDISLKNKLKNNISNKKFKEDVRKFLKEYIIKENPKNKE</sequence>
<reference evidence="1 2" key="1">
    <citation type="submission" date="2014-01" db="EMBL/GenBank/DDBJ databases">
        <title>Comparative genomics of Fusobacterium necrophorum wild isolates.</title>
        <authorList>
            <person name="Kittichotirat W."/>
            <person name="Bumgarner R.E."/>
            <person name="Lawrence P."/>
        </authorList>
    </citation>
    <scope>NUCLEOTIDE SEQUENCE [LARGE SCALE GENOMIC DNA]</scope>
    <source>
        <strain evidence="1 2">BL</strain>
    </source>
</reference>
<evidence type="ECO:0000313" key="2">
    <source>
        <dbReference type="Proteomes" id="UP000027473"/>
    </source>
</evidence>
<dbReference type="Proteomes" id="UP000027473">
    <property type="component" value="Unassembled WGS sequence"/>
</dbReference>